<evidence type="ECO:0000256" key="1">
    <source>
        <dbReference type="SAM" id="Phobius"/>
    </source>
</evidence>
<dbReference type="EMBL" id="CP040896">
    <property type="protein sequence ID" value="QDA59179.1"/>
    <property type="molecule type" value="Genomic_DNA"/>
</dbReference>
<dbReference type="Proteomes" id="UP000305398">
    <property type="component" value="Chromosome"/>
</dbReference>
<keyword evidence="3" id="KW-1185">Reference proteome</keyword>
<sequence length="196" mass="22080">MYNISIASKHLSYRFRRTSFELGPVGIIGATILLLVTTFLPSPSVYAFWPEPPIRLPFSTRSICSLRMGVQSTISLVKHGRVFFSIDDKYQTAVIEKVAKQHGVQLSATQMAELQQLPYLGLDFRKLPKVLSLTRFKRYDLLKAGIPASLANNQLSECIEAAESIVMDKTSSKPDIYIRADAGMPYAQVKWLWGFF</sequence>
<organism evidence="2 3">
    <name type="scientific">Hymenobacter jejuensis</name>
    <dbReference type="NCBI Taxonomy" id="2502781"/>
    <lineage>
        <taxon>Bacteria</taxon>
        <taxon>Pseudomonadati</taxon>
        <taxon>Bacteroidota</taxon>
        <taxon>Cytophagia</taxon>
        <taxon>Cytophagales</taxon>
        <taxon>Hymenobacteraceae</taxon>
        <taxon>Hymenobacter</taxon>
    </lineage>
</organism>
<keyword evidence="1" id="KW-0812">Transmembrane</keyword>
<feature type="transmembrane region" description="Helical" evidence="1">
    <location>
        <begin position="20"/>
        <end position="40"/>
    </location>
</feature>
<evidence type="ECO:0000313" key="3">
    <source>
        <dbReference type="Proteomes" id="UP000305398"/>
    </source>
</evidence>
<reference evidence="2 3" key="1">
    <citation type="submission" date="2019-06" db="EMBL/GenBank/DDBJ databases">
        <authorList>
            <person name="Srinivasan S."/>
        </authorList>
    </citation>
    <scope>NUCLEOTIDE SEQUENCE [LARGE SCALE GENOMIC DNA]</scope>
    <source>
        <strain evidence="2 3">17J68-5</strain>
    </source>
</reference>
<gene>
    <name evidence="2" type="ORF">FHG12_03250</name>
</gene>
<dbReference type="AlphaFoldDB" id="A0A5B7ZWI0"/>
<dbReference type="RefSeq" id="WP_139514254.1">
    <property type="nucleotide sequence ID" value="NZ_CP040896.1"/>
</dbReference>
<evidence type="ECO:0000313" key="2">
    <source>
        <dbReference type="EMBL" id="QDA59179.1"/>
    </source>
</evidence>
<dbReference type="KEGG" id="hyj:FHG12_03250"/>
<protein>
    <submittedName>
        <fullName evidence="2">Uncharacterized protein</fullName>
    </submittedName>
</protein>
<proteinExistence type="predicted"/>
<keyword evidence="1" id="KW-1133">Transmembrane helix</keyword>
<accession>A0A5B7ZWI0</accession>
<dbReference type="OrthoDB" id="9793581at2"/>
<keyword evidence="1" id="KW-0472">Membrane</keyword>
<name>A0A5B7ZWI0_9BACT</name>